<dbReference type="Gene3D" id="2.30.110.70">
    <property type="match status" value="1"/>
</dbReference>
<dbReference type="Pfam" id="PF18672">
    <property type="entry name" value="PilZN1"/>
    <property type="match status" value="1"/>
</dbReference>
<gene>
    <name evidence="3" type="ORF">ENQ87_03130</name>
</gene>
<keyword evidence="1" id="KW-0812">Transmembrane</keyword>
<comment type="caution">
    <text evidence="3">The sequence shown here is derived from an EMBL/GenBank/DDBJ whole genome shotgun (WGS) entry which is preliminary data.</text>
</comment>
<sequence>MKEEFSDYQLYFGAGMRVEVRFPRGEEEPFRDDAVISLMVEDLVKLQLSREVLPHNVKADTGATIGIRGGKEGSAHRCSAMIVEDWDGTLLTARLIGTVVPDEMREYYRIETYIPLRYRLDTGASAEQIREQWHARRYPSPGAPKQSSFLVPETVPSEEPVITAPLAANLSGSGIRIRIHEELPAGTLLPMDLYLQLDSLKTVPIVGEVVQVSPLHTREADAPLFSTALRFVCIDERDRDAVIKFISREQLARLRVHLGGNRSIESLDYESCSRRRILQHRRIVVGIVLLFAAIAAVLVFFRLNGPKGEIEQTFEREMQKYRELFPWR</sequence>
<evidence type="ECO:0000259" key="2">
    <source>
        <dbReference type="Pfam" id="PF18672"/>
    </source>
</evidence>
<feature type="domain" description="N-terminal PilZ-like" evidence="2">
    <location>
        <begin position="11"/>
        <end position="103"/>
    </location>
</feature>
<keyword evidence="1" id="KW-0472">Membrane</keyword>
<proteinExistence type="predicted"/>
<dbReference type="AlphaFoldDB" id="A0A831UBW5"/>
<dbReference type="InterPro" id="IPR040638">
    <property type="entry name" value="PilZN1"/>
</dbReference>
<name>A0A831UBW5_GEOME</name>
<keyword evidence="1" id="KW-1133">Transmembrane helix</keyword>
<reference evidence="3" key="1">
    <citation type="journal article" date="2020" name="mSystems">
        <title>Genome- and Community-Level Interaction Insights into Carbon Utilization and Element Cycling Functions of Hydrothermarchaeota in Hydrothermal Sediment.</title>
        <authorList>
            <person name="Zhou Z."/>
            <person name="Liu Y."/>
            <person name="Xu W."/>
            <person name="Pan J."/>
            <person name="Luo Z.H."/>
            <person name="Li M."/>
        </authorList>
    </citation>
    <scope>NUCLEOTIDE SEQUENCE [LARGE SCALE GENOMIC DNA]</scope>
    <source>
        <strain evidence="3">SpSt-349</strain>
    </source>
</reference>
<protein>
    <submittedName>
        <fullName evidence="3">PilZ domain-containing protein</fullName>
    </submittedName>
</protein>
<dbReference type="EMBL" id="DSOV01000009">
    <property type="protein sequence ID" value="HEN41360.1"/>
    <property type="molecule type" value="Genomic_DNA"/>
</dbReference>
<feature type="transmembrane region" description="Helical" evidence="1">
    <location>
        <begin position="283"/>
        <end position="303"/>
    </location>
</feature>
<organism evidence="3">
    <name type="scientific">Geobacter metallireducens</name>
    <dbReference type="NCBI Taxonomy" id="28232"/>
    <lineage>
        <taxon>Bacteria</taxon>
        <taxon>Pseudomonadati</taxon>
        <taxon>Thermodesulfobacteriota</taxon>
        <taxon>Desulfuromonadia</taxon>
        <taxon>Geobacterales</taxon>
        <taxon>Geobacteraceae</taxon>
        <taxon>Geobacter</taxon>
    </lineage>
</organism>
<evidence type="ECO:0000313" key="3">
    <source>
        <dbReference type="EMBL" id="HEN41360.1"/>
    </source>
</evidence>
<accession>A0A831UBW5</accession>
<evidence type="ECO:0000256" key="1">
    <source>
        <dbReference type="SAM" id="Phobius"/>
    </source>
</evidence>